<gene>
    <name evidence="2" type="ORF">C8N38_11932</name>
</gene>
<organism evidence="2 3">
    <name type="scientific">Rhodovulum kholense</name>
    <dbReference type="NCBI Taxonomy" id="453584"/>
    <lineage>
        <taxon>Bacteria</taxon>
        <taxon>Pseudomonadati</taxon>
        <taxon>Pseudomonadota</taxon>
        <taxon>Alphaproteobacteria</taxon>
        <taxon>Rhodobacterales</taxon>
        <taxon>Paracoccaceae</taxon>
        <taxon>Rhodovulum</taxon>
    </lineage>
</organism>
<dbReference type="Pfam" id="PF05016">
    <property type="entry name" value="ParE_toxin"/>
    <property type="match status" value="1"/>
</dbReference>
<evidence type="ECO:0000256" key="1">
    <source>
        <dbReference type="ARBA" id="ARBA00022649"/>
    </source>
</evidence>
<dbReference type="AlphaFoldDB" id="A0A8E2VH89"/>
<dbReference type="OrthoDB" id="7707733at2"/>
<dbReference type="Gene3D" id="3.30.2310.20">
    <property type="entry name" value="RelE-like"/>
    <property type="match status" value="1"/>
</dbReference>
<dbReference type="RefSeq" id="WP_108028554.1">
    <property type="nucleotide sequence ID" value="NZ_QAYC01000019.1"/>
</dbReference>
<keyword evidence="1" id="KW-1277">Toxin-antitoxin system</keyword>
<accession>A0A8E2VH89</accession>
<dbReference type="InterPro" id="IPR035093">
    <property type="entry name" value="RelE/ParE_toxin_dom_sf"/>
</dbReference>
<reference evidence="2 3" key="1">
    <citation type="submission" date="2018-04" db="EMBL/GenBank/DDBJ databases">
        <title>Genomic Encyclopedia of Archaeal and Bacterial Type Strains, Phase II (KMG-II): from individual species to whole genera.</title>
        <authorList>
            <person name="Goeker M."/>
        </authorList>
    </citation>
    <scope>NUCLEOTIDE SEQUENCE [LARGE SCALE GENOMIC DNA]</scope>
    <source>
        <strain evidence="2 3">DSM 19783</strain>
    </source>
</reference>
<evidence type="ECO:0000313" key="3">
    <source>
        <dbReference type="Proteomes" id="UP000244037"/>
    </source>
</evidence>
<dbReference type="InterPro" id="IPR007712">
    <property type="entry name" value="RelE/ParE_toxin"/>
</dbReference>
<evidence type="ECO:0000313" key="2">
    <source>
        <dbReference type="EMBL" id="PTW44033.1"/>
    </source>
</evidence>
<name>A0A8E2VH89_9RHOB</name>
<comment type="caution">
    <text evidence="2">The sequence shown here is derived from an EMBL/GenBank/DDBJ whole genome shotgun (WGS) entry which is preliminary data.</text>
</comment>
<sequence length="116" mass="13110">MKPWRLTEQAERSLIDIALWTIDRFGPALAAIYEQELLERCAAVACGHAVTQDCSILIDASDALGLRFTRAGEHFAVFLDRPDEIIFIDFVHARTNLPARIAALRSREEFGKRPRS</sequence>
<keyword evidence="3" id="KW-1185">Reference proteome</keyword>
<proteinExistence type="predicted"/>
<protein>
    <submittedName>
        <fullName evidence="2">ParE-like toxin of type II ParDE toxin-antitoxin system</fullName>
    </submittedName>
</protein>
<dbReference type="EMBL" id="QAYC01000019">
    <property type="protein sequence ID" value="PTW44033.1"/>
    <property type="molecule type" value="Genomic_DNA"/>
</dbReference>
<dbReference type="Proteomes" id="UP000244037">
    <property type="component" value="Unassembled WGS sequence"/>
</dbReference>